<protein>
    <submittedName>
        <fullName evidence="1">Uncharacterized protein</fullName>
    </submittedName>
</protein>
<comment type="caution">
    <text evidence="1">The sequence shown here is derived from an EMBL/GenBank/DDBJ whole genome shotgun (WGS) entry which is preliminary data.</text>
</comment>
<keyword evidence="2" id="KW-1185">Reference proteome</keyword>
<accession>A0A0N0RXG0</accession>
<proteinExistence type="predicted"/>
<dbReference type="AlphaFoldDB" id="A0A0N0RXG0"/>
<name>A0A0N0RXG0_9EURO</name>
<organism evidence="1 2">
    <name type="scientific">Penicillium nordicum</name>
    <dbReference type="NCBI Taxonomy" id="229535"/>
    <lineage>
        <taxon>Eukaryota</taxon>
        <taxon>Fungi</taxon>
        <taxon>Dikarya</taxon>
        <taxon>Ascomycota</taxon>
        <taxon>Pezizomycotina</taxon>
        <taxon>Eurotiomycetes</taxon>
        <taxon>Eurotiomycetidae</taxon>
        <taxon>Eurotiales</taxon>
        <taxon>Aspergillaceae</taxon>
        <taxon>Penicillium</taxon>
    </lineage>
</organism>
<dbReference type="Proteomes" id="UP000037696">
    <property type="component" value="Unassembled WGS sequence"/>
</dbReference>
<evidence type="ECO:0000313" key="1">
    <source>
        <dbReference type="EMBL" id="KOS36872.1"/>
    </source>
</evidence>
<reference evidence="1 2" key="1">
    <citation type="submission" date="2015-08" db="EMBL/GenBank/DDBJ databases">
        <title>Genome sequencing of Penicillium nordicum.</title>
        <authorList>
            <person name="Nguyen H.D."/>
            <person name="Seifert K.A."/>
        </authorList>
    </citation>
    <scope>NUCLEOTIDE SEQUENCE [LARGE SCALE GENOMIC DNA]</scope>
    <source>
        <strain evidence="1 2">DAOMC 185683</strain>
    </source>
</reference>
<sequence length="71" mass="8108">MRYPTVIANINNYVMWYWRPRTSSRRVSNSDIIVCSPLTKHSTFSFSLPQDSTEGKQLLVIFALSSALQSP</sequence>
<dbReference type="EMBL" id="LHQQ01000378">
    <property type="protein sequence ID" value="KOS36872.1"/>
    <property type="molecule type" value="Genomic_DNA"/>
</dbReference>
<gene>
    <name evidence="1" type="ORF">ACN38_g12354</name>
</gene>
<evidence type="ECO:0000313" key="2">
    <source>
        <dbReference type="Proteomes" id="UP000037696"/>
    </source>
</evidence>